<evidence type="ECO:0000313" key="1">
    <source>
        <dbReference type="EMBL" id="GAA5414849.1"/>
    </source>
</evidence>
<dbReference type="Pfam" id="PF02686">
    <property type="entry name" value="GatC"/>
    <property type="match status" value="1"/>
</dbReference>
<dbReference type="Proteomes" id="UP001449582">
    <property type="component" value="Unassembled WGS sequence"/>
</dbReference>
<dbReference type="InterPro" id="IPR003837">
    <property type="entry name" value="GatC"/>
</dbReference>
<dbReference type="RefSeq" id="WP_353290010.1">
    <property type="nucleotide sequence ID" value="NZ_BAABQM010000004.1"/>
</dbReference>
<dbReference type="InterPro" id="IPR036113">
    <property type="entry name" value="Asp/Glu-ADT_sf_sub_c"/>
</dbReference>
<dbReference type="EMBL" id="BAABQM010000004">
    <property type="protein sequence ID" value="GAA5414849.1"/>
    <property type="molecule type" value="Genomic_DNA"/>
</dbReference>
<comment type="caution">
    <text evidence="1">The sequence shown here is derived from an EMBL/GenBank/DDBJ whole genome shotgun (WGS) entry which is preliminary data.</text>
</comment>
<sequence>MTKEEILKVLNTSCESLMFKLTDEEITYFFNNFDSVMDDLNAIKNFDLSKYEDYAFVDDYNQVQPMSRLRADEPVMVDNPHQYFKNAVAYEDGMVVVKNEK</sequence>
<keyword evidence="2" id="KW-1185">Reference proteome</keyword>
<evidence type="ECO:0000313" key="2">
    <source>
        <dbReference type="Proteomes" id="UP001449582"/>
    </source>
</evidence>
<dbReference type="SUPFAM" id="SSF141000">
    <property type="entry name" value="Glu-tRNAGln amidotransferase C subunit"/>
    <property type="match status" value="1"/>
</dbReference>
<name>A0ABP9UBJ2_9BACT</name>
<gene>
    <name evidence="1" type="ORF">UREOM_5600</name>
</gene>
<organism evidence="1 2">
    <name type="scientific">Ureaplasma ceti</name>
    <dbReference type="NCBI Taxonomy" id="3119530"/>
    <lineage>
        <taxon>Bacteria</taxon>
        <taxon>Bacillati</taxon>
        <taxon>Mycoplasmatota</taxon>
        <taxon>Mycoplasmoidales</taxon>
        <taxon>Mycoplasmoidaceae</taxon>
        <taxon>Ureaplasma</taxon>
    </lineage>
</organism>
<reference evidence="1" key="1">
    <citation type="submission" date="2024-02" db="EMBL/GenBank/DDBJ databases">
        <title>Draft genome sequence of new strains in genus Ureaplasma.</title>
        <authorList>
            <person name="Nakajima Y."/>
            <person name="Segawa T."/>
        </authorList>
    </citation>
    <scope>NUCLEOTIDE SEQUENCE [LARGE SCALE GENOMIC DNA]</scope>
    <source>
        <strain evidence="1">OM1</strain>
    </source>
</reference>
<protein>
    <submittedName>
        <fullName evidence="1">Uncharacterized protein</fullName>
    </submittedName>
</protein>
<proteinExistence type="predicted"/>
<accession>A0ABP9UBJ2</accession>